<accession>A0A918MRZ5</accession>
<dbReference type="PROSITE" id="PS51318">
    <property type="entry name" value="TAT"/>
    <property type="match status" value="1"/>
</dbReference>
<evidence type="ECO:0000313" key="3">
    <source>
        <dbReference type="EMBL" id="GGW50119.1"/>
    </source>
</evidence>
<dbReference type="SMART" id="SM00900">
    <property type="entry name" value="FMN_bind"/>
    <property type="match status" value="2"/>
</dbReference>
<proteinExistence type="predicted"/>
<gene>
    <name evidence="3" type="ORF">GCM10010503_28830</name>
</gene>
<name>A0A918MRZ5_9ACTN</name>
<feature type="domain" description="FMN-binding" evidence="2">
    <location>
        <begin position="186"/>
        <end position="262"/>
    </location>
</feature>
<reference evidence="3" key="1">
    <citation type="journal article" date="2014" name="Int. J. Syst. Evol. Microbiol.">
        <title>Complete genome sequence of Corynebacterium casei LMG S-19264T (=DSM 44701T), isolated from a smear-ripened cheese.</title>
        <authorList>
            <consortium name="US DOE Joint Genome Institute (JGI-PGF)"/>
            <person name="Walter F."/>
            <person name="Albersmeier A."/>
            <person name="Kalinowski J."/>
            <person name="Ruckert C."/>
        </authorList>
    </citation>
    <scope>NUCLEOTIDE SEQUENCE</scope>
    <source>
        <strain evidence="3">JCM 4490</strain>
    </source>
</reference>
<dbReference type="InterPro" id="IPR006311">
    <property type="entry name" value="TAT_signal"/>
</dbReference>
<dbReference type="Proteomes" id="UP000620224">
    <property type="component" value="Unassembled WGS sequence"/>
</dbReference>
<protein>
    <submittedName>
        <fullName evidence="3">FMN-binding protein</fullName>
    </submittedName>
</protein>
<dbReference type="GO" id="GO:0016020">
    <property type="term" value="C:membrane"/>
    <property type="evidence" value="ECO:0007669"/>
    <property type="project" value="InterPro"/>
</dbReference>
<dbReference type="GO" id="GO:0010181">
    <property type="term" value="F:FMN binding"/>
    <property type="evidence" value="ECO:0007669"/>
    <property type="project" value="InterPro"/>
</dbReference>
<dbReference type="InterPro" id="IPR007329">
    <property type="entry name" value="FMN-bd"/>
</dbReference>
<evidence type="ECO:0000259" key="2">
    <source>
        <dbReference type="SMART" id="SM00900"/>
    </source>
</evidence>
<organism evidence="3 4">
    <name type="scientific">Streptomyces lucensis JCM 4490</name>
    <dbReference type="NCBI Taxonomy" id="1306176"/>
    <lineage>
        <taxon>Bacteria</taxon>
        <taxon>Bacillati</taxon>
        <taxon>Actinomycetota</taxon>
        <taxon>Actinomycetes</taxon>
        <taxon>Kitasatosporales</taxon>
        <taxon>Streptomycetaceae</taxon>
        <taxon>Streptomyces</taxon>
    </lineage>
</organism>
<evidence type="ECO:0000313" key="4">
    <source>
        <dbReference type="Proteomes" id="UP000620224"/>
    </source>
</evidence>
<feature type="compositionally biased region" description="Gly residues" evidence="1">
    <location>
        <begin position="158"/>
        <end position="169"/>
    </location>
</feature>
<sequence>MRKSHPIRRVVLATAATVSGVVLLLSLKPASDPAAASAAGAGPQQAAGQESPQGGAQASAGSGTVTGDAVQTQYGAVQVRLTVKDGKITKAEAVQAPKGGLSDQKTQLAVPRLNQEAVSAGTADIDAVSGATYTSTGYRKSLQSALDRMKSAAPSGASGAGSTGGGSGSSGAAQARTVTGKAAQTQYGAVQVRITVKDGKITKAEAVQAPKGGLSDQKTQLAVPRLNQEAVSAGTADIDAVSGATYTSTGYKQSLQSALDQAGD</sequence>
<feature type="domain" description="FMN-binding" evidence="2">
    <location>
        <begin position="73"/>
        <end position="149"/>
    </location>
</feature>
<feature type="compositionally biased region" description="Low complexity" evidence="1">
    <location>
        <begin position="33"/>
        <end position="63"/>
    </location>
</feature>
<reference evidence="3" key="2">
    <citation type="submission" date="2020-09" db="EMBL/GenBank/DDBJ databases">
        <authorList>
            <person name="Sun Q."/>
            <person name="Ohkuma M."/>
        </authorList>
    </citation>
    <scope>NUCLEOTIDE SEQUENCE</scope>
    <source>
        <strain evidence="3">JCM 4490</strain>
    </source>
</reference>
<evidence type="ECO:0000256" key="1">
    <source>
        <dbReference type="SAM" id="MobiDB-lite"/>
    </source>
</evidence>
<feature type="region of interest" description="Disordered" evidence="1">
    <location>
        <begin position="33"/>
        <end position="65"/>
    </location>
</feature>
<keyword evidence="4" id="KW-1185">Reference proteome</keyword>
<dbReference type="Pfam" id="PF04205">
    <property type="entry name" value="FMN_bind"/>
    <property type="match status" value="2"/>
</dbReference>
<dbReference type="AlphaFoldDB" id="A0A918MRZ5"/>
<dbReference type="RefSeq" id="WP_190015693.1">
    <property type="nucleotide sequence ID" value="NZ_BMUE01000005.1"/>
</dbReference>
<feature type="region of interest" description="Disordered" evidence="1">
    <location>
        <begin position="149"/>
        <end position="173"/>
    </location>
</feature>
<dbReference type="Gene3D" id="3.90.1010.20">
    <property type="match status" value="2"/>
</dbReference>
<dbReference type="EMBL" id="BMUE01000005">
    <property type="protein sequence ID" value="GGW50119.1"/>
    <property type="molecule type" value="Genomic_DNA"/>
</dbReference>
<comment type="caution">
    <text evidence="3">The sequence shown here is derived from an EMBL/GenBank/DDBJ whole genome shotgun (WGS) entry which is preliminary data.</text>
</comment>